<protein>
    <submittedName>
        <fullName evidence="1">Uncharacterized protein</fullName>
    </submittedName>
</protein>
<dbReference type="Proteomes" id="UP000887013">
    <property type="component" value="Unassembled WGS sequence"/>
</dbReference>
<dbReference type="EMBL" id="BMAW01010876">
    <property type="protein sequence ID" value="GFT20900.1"/>
    <property type="molecule type" value="Genomic_DNA"/>
</dbReference>
<evidence type="ECO:0000313" key="2">
    <source>
        <dbReference type="Proteomes" id="UP000887013"/>
    </source>
</evidence>
<organism evidence="1 2">
    <name type="scientific">Nephila pilipes</name>
    <name type="common">Giant wood spider</name>
    <name type="synonym">Nephila maculata</name>
    <dbReference type="NCBI Taxonomy" id="299642"/>
    <lineage>
        <taxon>Eukaryota</taxon>
        <taxon>Metazoa</taxon>
        <taxon>Ecdysozoa</taxon>
        <taxon>Arthropoda</taxon>
        <taxon>Chelicerata</taxon>
        <taxon>Arachnida</taxon>
        <taxon>Araneae</taxon>
        <taxon>Araneomorphae</taxon>
        <taxon>Entelegynae</taxon>
        <taxon>Araneoidea</taxon>
        <taxon>Nephilidae</taxon>
        <taxon>Nephila</taxon>
    </lineage>
</organism>
<name>A0A8X6NM73_NEPPI</name>
<gene>
    <name evidence="1" type="ORF">NPIL_2431</name>
</gene>
<dbReference type="AlphaFoldDB" id="A0A8X6NM73"/>
<reference evidence="1" key="1">
    <citation type="submission" date="2020-08" db="EMBL/GenBank/DDBJ databases">
        <title>Multicomponent nature underlies the extraordinary mechanical properties of spider dragline silk.</title>
        <authorList>
            <person name="Kono N."/>
            <person name="Nakamura H."/>
            <person name="Mori M."/>
            <person name="Yoshida Y."/>
            <person name="Ohtoshi R."/>
            <person name="Malay A.D."/>
            <person name="Moran D.A.P."/>
            <person name="Tomita M."/>
            <person name="Numata K."/>
            <person name="Arakawa K."/>
        </authorList>
    </citation>
    <scope>NUCLEOTIDE SEQUENCE</scope>
</reference>
<keyword evidence="2" id="KW-1185">Reference proteome</keyword>
<dbReference type="OrthoDB" id="10068295at2759"/>
<sequence>RKDDRTRSLRGITSRNKVSVGEPAEGSLKTICLSPGLGACLETSFSQTPVEGVLGRPCVERSSLRVAEMLAAPPETKRRPDTG</sequence>
<evidence type="ECO:0000313" key="1">
    <source>
        <dbReference type="EMBL" id="GFT20900.1"/>
    </source>
</evidence>
<proteinExistence type="predicted"/>
<comment type="caution">
    <text evidence="1">The sequence shown here is derived from an EMBL/GenBank/DDBJ whole genome shotgun (WGS) entry which is preliminary data.</text>
</comment>
<feature type="non-terminal residue" evidence="1">
    <location>
        <position position="1"/>
    </location>
</feature>
<accession>A0A8X6NM73</accession>